<name>A0A511QJX7_9VIBR</name>
<sequence length="66" mass="7609">MIKIELNTLEEAIHLHNVAALNAYKYQQNLVKGQECQQNANIRIWKDIRDQAIKDIEKFAAAKETA</sequence>
<proteinExistence type="predicted"/>
<accession>A0A511QJX7</accession>
<comment type="caution">
    <text evidence="1">The sequence shown here is derived from an EMBL/GenBank/DDBJ whole genome shotgun (WGS) entry which is preliminary data.</text>
</comment>
<dbReference type="AlphaFoldDB" id="A0A511QJX7"/>
<organism evidence="1 2">
    <name type="scientific">Vibrio sagamiensis NBRC 104589</name>
    <dbReference type="NCBI Taxonomy" id="1219064"/>
    <lineage>
        <taxon>Bacteria</taxon>
        <taxon>Pseudomonadati</taxon>
        <taxon>Pseudomonadota</taxon>
        <taxon>Gammaproteobacteria</taxon>
        <taxon>Vibrionales</taxon>
        <taxon>Vibrionaceae</taxon>
        <taxon>Vibrio</taxon>
    </lineage>
</organism>
<dbReference type="Proteomes" id="UP000321922">
    <property type="component" value="Unassembled WGS sequence"/>
</dbReference>
<evidence type="ECO:0000313" key="2">
    <source>
        <dbReference type="Proteomes" id="UP000321922"/>
    </source>
</evidence>
<evidence type="ECO:0000313" key="1">
    <source>
        <dbReference type="EMBL" id="GEM77581.1"/>
    </source>
</evidence>
<keyword evidence="2" id="KW-1185">Reference proteome</keyword>
<reference evidence="1 2" key="1">
    <citation type="submission" date="2019-07" db="EMBL/GenBank/DDBJ databases">
        <title>Whole genome shotgun sequence of Vibrio sagamiensis NBRC 104589.</title>
        <authorList>
            <person name="Hosoyama A."/>
            <person name="Uohara A."/>
            <person name="Ohji S."/>
            <person name="Ichikawa N."/>
        </authorList>
    </citation>
    <scope>NUCLEOTIDE SEQUENCE [LARGE SCALE GENOMIC DNA]</scope>
    <source>
        <strain evidence="1 2">NBRC 104589</strain>
    </source>
</reference>
<dbReference type="RefSeq" id="WP_039982913.1">
    <property type="nucleotide sequence ID" value="NZ_BAOJ01000145.1"/>
</dbReference>
<protein>
    <submittedName>
        <fullName evidence="1">Uncharacterized protein</fullName>
    </submittedName>
</protein>
<dbReference type="EMBL" id="BJXJ01000067">
    <property type="protein sequence ID" value="GEM77581.1"/>
    <property type="molecule type" value="Genomic_DNA"/>
</dbReference>
<gene>
    <name evidence="1" type="ORF">VSA01S_36930</name>
</gene>
<dbReference type="OrthoDB" id="5886835at2"/>